<dbReference type="CDD" id="cd07061">
    <property type="entry name" value="HP_HAP_like"/>
    <property type="match status" value="1"/>
</dbReference>
<dbReference type="Proteomes" id="UP001295684">
    <property type="component" value="Unassembled WGS sequence"/>
</dbReference>
<sequence length="422" mass="48673">MHRLGAILFILVSLISFIQSKLEFITEVCRHGARAPHGDTFGTVFENGPGMLTPSGFRQHYLIGDELRNRYITGMDKSQNLLSPRFNPEEVYVRSTQSLRTVQSAYAQLLGMFPLGTAEDLRSDQIDVSIPPLNMHDLEEIITELGTDAVQDGMQPVTVKNYGQSVDSFIAYGGCPYIVNDYSRRVDDPEVWQPHDDHYRPLIFNQIAEAFEKDPDDLSFMKIYKYSDLLFAENFEGKLDRYNFTNEEWEIVRSMQVTLLIEKLSPLSSKILSLRYIFPIMELIKSSMGQDYNKELVKNFRNPKFLLLSSHDYQLSHILKLLNPENIEVTHIEYASVLIFELHRRDTRACKDSSEDACFYVKIIYNDVPLKLPGCSSIDCSFNEFRGYIESFDMTYNQMIEICFSEAPLKIPNYEEISQLLS</sequence>
<gene>
    <name evidence="8" type="ORF">ECRASSUSDP1_LOCUS12291</name>
</gene>
<evidence type="ECO:0000256" key="2">
    <source>
        <dbReference type="ARBA" id="ARBA00005375"/>
    </source>
</evidence>
<comment type="catalytic activity">
    <reaction evidence="1">
        <text>a phosphate monoester + H2O = an alcohol + phosphate</text>
        <dbReference type="Rhea" id="RHEA:15017"/>
        <dbReference type="ChEBI" id="CHEBI:15377"/>
        <dbReference type="ChEBI" id="CHEBI:30879"/>
        <dbReference type="ChEBI" id="CHEBI:43474"/>
        <dbReference type="ChEBI" id="CHEBI:67140"/>
        <dbReference type="EC" id="3.1.3.2"/>
    </reaction>
</comment>
<accession>A0AAD1UKD6</accession>
<dbReference type="InterPro" id="IPR033379">
    <property type="entry name" value="Acid_Pase_AS"/>
</dbReference>
<evidence type="ECO:0000256" key="4">
    <source>
        <dbReference type="ARBA" id="ARBA00022801"/>
    </source>
</evidence>
<dbReference type="AlphaFoldDB" id="A0AAD1UKD6"/>
<evidence type="ECO:0000313" key="8">
    <source>
        <dbReference type="EMBL" id="CAI2370971.1"/>
    </source>
</evidence>
<dbReference type="PANTHER" id="PTHR11567">
    <property type="entry name" value="ACID PHOSPHATASE-RELATED"/>
    <property type="match status" value="1"/>
</dbReference>
<dbReference type="InterPro" id="IPR050645">
    <property type="entry name" value="Histidine_acid_phosphatase"/>
</dbReference>
<evidence type="ECO:0008006" key="10">
    <source>
        <dbReference type="Google" id="ProtNLM"/>
    </source>
</evidence>
<organism evidence="8 9">
    <name type="scientific">Euplotes crassus</name>
    <dbReference type="NCBI Taxonomy" id="5936"/>
    <lineage>
        <taxon>Eukaryota</taxon>
        <taxon>Sar</taxon>
        <taxon>Alveolata</taxon>
        <taxon>Ciliophora</taxon>
        <taxon>Intramacronucleata</taxon>
        <taxon>Spirotrichea</taxon>
        <taxon>Hypotrichia</taxon>
        <taxon>Euplotida</taxon>
        <taxon>Euplotidae</taxon>
        <taxon>Moneuplotes</taxon>
    </lineage>
</organism>
<feature type="chain" id="PRO_5042029274" description="Acid phosphatase" evidence="7">
    <location>
        <begin position="21"/>
        <end position="422"/>
    </location>
</feature>
<protein>
    <recommendedName>
        <fullName evidence="10">Acid phosphatase</fullName>
    </recommendedName>
</protein>
<dbReference type="PANTHER" id="PTHR11567:SF211">
    <property type="entry name" value="PROSTATIC ACID PHOSPHATASE"/>
    <property type="match status" value="1"/>
</dbReference>
<feature type="signal peptide" evidence="7">
    <location>
        <begin position="1"/>
        <end position="20"/>
    </location>
</feature>
<evidence type="ECO:0000256" key="6">
    <source>
        <dbReference type="ARBA" id="ARBA00023180"/>
    </source>
</evidence>
<comment type="caution">
    <text evidence="8">The sequence shown here is derived from an EMBL/GenBank/DDBJ whole genome shotgun (WGS) entry which is preliminary data.</text>
</comment>
<dbReference type="GO" id="GO:0003993">
    <property type="term" value="F:acid phosphatase activity"/>
    <property type="evidence" value="ECO:0007669"/>
    <property type="project" value="UniProtKB-EC"/>
</dbReference>
<keyword evidence="4" id="KW-0378">Hydrolase</keyword>
<evidence type="ECO:0000256" key="3">
    <source>
        <dbReference type="ARBA" id="ARBA00022729"/>
    </source>
</evidence>
<comment type="similarity">
    <text evidence="2">Belongs to the histidine acid phosphatase family.</text>
</comment>
<dbReference type="Gene3D" id="3.40.50.1240">
    <property type="entry name" value="Phosphoglycerate mutase-like"/>
    <property type="match status" value="1"/>
</dbReference>
<dbReference type="PROSITE" id="PS00616">
    <property type="entry name" value="HIS_ACID_PHOSPHAT_1"/>
    <property type="match status" value="1"/>
</dbReference>
<dbReference type="InterPro" id="IPR000560">
    <property type="entry name" value="His_Pase_clade-2"/>
</dbReference>
<dbReference type="SUPFAM" id="SSF53254">
    <property type="entry name" value="Phosphoglycerate mutase-like"/>
    <property type="match status" value="1"/>
</dbReference>
<dbReference type="InterPro" id="IPR029033">
    <property type="entry name" value="His_PPase_superfam"/>
</dbReference>
<evidence type="ECO:0000313" key="9">
    <source>
        <dbReference type="Proteomes" id="UP001295684"/>
    </source>
</evidence>
<evidence type="ECO:0000256" key="1">
    <source>
        <dbReference type="ARBA" id="ARBA00000032"/>
    </source>
</evidence>
<keyword evidence="5" id="KW-1015">Disulfide bond</keyword>
<evidence type="ECO:0000256" key="5">
    <source>
        <dbReference type="ARBA" id="ARBA00023157"/>
    </source>
</evidence>
<keyword evidence="3 7" id="KW-0732">Signal</keyword>
<dbReference type="Pfam" id="PF00328">
    <property type="entry name" value="His_Phos_2"/>
    <property type="match status" value="1"/>
</dbReference>
<proteinExistence type="inferred from homology"/>
<name>A0AAD1UKD6_EUPCR</name>
<reference evidence="8" key="1">
    <citation type="submission" date="2023-07" db="EMBL/GenBank/DDBJ databases">
        <authorList>
            <consortium name="AG Swart"/>
            <person name="Singh M."/>
            <person name="Singh A."/>
            <person name="Seah K."/>
            <person name="Emmerich C."/>
        </authorList>
    </citation>
    <scope>NUCLEOTIDE SEQUENCE</scope>
    <source>
        <strain evidence="8">DP1</strain>
    </source>
</reference>
<evidence type="ECO:0000256" key="7">
    <source>
        <dbReference type="SAM" id="SignalP"/>
    </source>
</evidence>
<dbReference type="EMBL" id="CAMPGE010012190">
    <property type="protein sequence ID" value="CAI2370971.1"/>
    <property type="molecule type" value="Genomic_DNA"/>
</dbReference>
<keyword evidence="6" id="KW-0325">Glycoprotein</keyword>
<keyword evidence="9" id="KW-1185">Reference proteome</keyword>